<keyword evidence="1" id="KW-1133">Transmembrane helix</keyword>
<keyword evidence="1" id="KW-0812">Transmembrane</keyword>
<reference evidence="2" key="1">
    <citation type="submission" date="2014-09" db="EMBL/GenBank/DDBJ databases">
        <authorList>
            <person name="Magalhaes I.L.F."/>
            <person name="Oliveira U."/>
            <person name="Santos F.R."/>
            <person name="Vidigal T.H.D.A."/>
            <person name="Brescovit A.D."/>
            <person name="Santos A.J."/>
        </authorList>
    </citation>
    <scope>NUCLEOTIDE SEQUENCE</scope>
    <source>
        <tissue evidence="2">Shoot tissue taken approximately 20 cm above the soil surface</tissue>
    </source>
</reference>
<reference evidence="2" key="2">
    <citation type="journal article" date="2015" name="Data Brief">
        <title>Shoot transcriptome of the giant reed, Arundo donax.</title>
        <authorList>
            <person name="Barrero R.A."/>
            <person name="Guerrero F.D."/>
            <person name="Moolhuijzen P."/>
            <person name="Goolsby J.A."/>
            <person name="Tidwell J."/>
            <person name="Bellgard S.E."/>
            <person name="Bellgard M.I."/>
        </authorList>
    </citation>
    <scope>NUCLEOTIDE SEQUENCE</scope>
    <source>
        <tissue evidence="2">Shoot tissue taken approximately 20 cm above the soil surface</tissue>
    </source>
</reference>
<evidence type="ECO:0000256" key="1">
    <source>
        <dbReference type="SAM" id="Phobius"/>
    </source>
</evidence>
<sequence>MQCDMYFFFPIAYFPVISNIMLKQQLRF</sequence>
<dbReference type="AlphaFoldDB" id="A0A0A8YZF7"/>
<organism evidence="2">
    <name type="scientific">Arundo donax</name>
    <name type="common">Giant reed</name>
    <name type="synonym">Donax arundinaceus</name>
    <dbReference type="NCBI Taxonomy" id="35708"/>
    <lineage>
        <taxon>Eukaryota</taxon>
        <taxon>Viridiplantae</taxon>
        <taxon>Streptophyta</taxon>
        <taxon>Embryophyta</taxon>
        <taxon>Tracheophyta</taxon>
        <taxon>Spermatophyta</taxon>
        <taxon>Magnoliopsida</taxon>
        <taxon>Liliopsida</taxon>
        <taxon>Poales</taxon>
        <taxon>Poaceae</taxon>
        <taxon>PACMAD clade</taxon>
        <taxon>Arundinoideae</taxon>
        <taxon>Arundineae</taxon>
        <taxon>Arundo</taxon>
    </lineage>
</organism>
<accession>A0A0A8YZF7</accession>
<proteinExistence type="predicted"/>
<keyword evidence="1" id="KW-0472">Membrane</keyword>
<protein>
    <submittedName>
        <fullName evidence="2">Uncharacterized protein</fullName>
    </submittedName>
</protein>
<feature type="transmembrane region" description="Helical" evidence="1">
    <location>
        <begin position="6"/>
        <end position="22"/>
    </location>
</feature>
<dbReference type="EMBL" id="GBRH01265376">
    <property type="protein sequence ID" value="JAD32519.1"/>
    <property type="molecule type" value="Transcribed_RNA"/>
</dbReference>
<evidence type="ECO:0000313" key="2">
    <source>
        <dbReference type="EMBL" id="JAD32519.1"/>
    </source>
</evidence>
<name>A0A0A8YZF7_ARUDO</name>